<sequence>MLPDGNLVLRNLTILNSNCDSVRYLLSPSLARELSSIQELEIENFKLIEEIVVQDVEDEEKIDKLVLLWFFHGDLDFLSFVYFNFDECPKMEVLCCGTLCTPKRIEVILGDSESSI</sequence>
<accession>A0ACC0AHZ5</accession>
<evidence type="ECO:0000313" key="1">
    <source>
        <dbReference type="EMBL" id="KAI5659885.1"/>
    </source>
</evidence>
<evidence type="ECO:0000313" key="2">
    <source>
        <dbReference type="Proteomes" id="UP001060085"/>
    </source>
</evidence>
<reference evidence="2" key="1">
    <citation type="journal article" date="2023" name="Nat. Plants">
        <title>Single-cell RNA sequencing provides a high-resolution roadmap for understanding the multicellular compartmentation of specialized metabolism.</title>
        <authorList>
            <person name="Sun S."/>
            <person name="Shen X."/>
            <person name="Li Y."/>
            <person name="Li Y."/>
            <person name="Wang S."/>
            <person name="Li R."/>
            <person name="Zhang H."/>
            <person name="Shen G."/>
            <person name="Guo B."/>
            <person name="Wei J."/>
            <person name="Xu J."/>
            <person name="St-Pierre B."/>
            <person name="Chen S."/>
            <person name="Sun C."/>
        </authorList>
    </citation>
    <scope>NUCLEOTIDE SEQUENCE [LARGE SCALE GENOMIC DNA]</scope>
</reference>
<proteinExistence type="predicted"/>
<protein>
    <submittedName>
        <fullName evidence="1">Uncharacterized protein</fullName>
    </submittedName>
</protein>
<organism evidence="1 2">
    <name type="scientific">Catharanthus roseus</name>
    <name type="common">Madagascar periwinkle</name>
    <name type="synonym">Vinca rosea</name>
    <dbReference type="NCBI Taxonomy" id="4058"/>
    <lineage>
        <taxon>Eukaryota</taxon>
        <taxon>Viridiplantae</taxon>
        <taxon>Streptophyta</taxon>
        <taxon>Embryophyta</taxon>
        <taxon>Tracheophyta</taxon>
        <taxon>Spermatophyta</taxon>
        <taxon>Magnoliopsida</taxon>
        <taxon>eudicotyledons</taxon>
        <taxon>Gunneridae</taxon>
        <taxon>Pentapetalae</taxon>
        <taxon>asterids</taxon>
        <taxon>lamiids</taxon>
        <taxon>Gentianales</taxon>
        <taxon>Apocynaceae</taxon>
        <taxon>Rauvolfioideae</taxon>
        <taxon>Vinceae</taxon>
        <taxon>Catharanthinae</taxon>
        <taxon>Catharanthus</taxon>
    </lineage>
</organism>
<name>A0ACC0AHZ5_CATRO</name>
<comment type="caution">
    <text evidence="1">The sequence shown here is derived from an EMBL/GenBank/DDBJ whole genome shotgun (WGS) entry which is preliminary data.</text>
</comment>
<dbReference type="Proteomes" id="UP001060085">
    <property type="component" value="Linkage Group LG06"/>
</dbReference>
<keyword evidence="2" id="KW-1185">Reference proteome</keyword>
<dbReference type="EMBL" id="CM044706">
    <property type="protein sequence ID" value="KAI5659885.1"/>
    <property type="molecule type" value="Genomic_DNA"/>
</dbReference>
<gene>
    <name evidence="1" type="ORF">M9H77_28678</name>
</gene>